<reference evidence="12 13" key="1">
    <citation type="journal article" date="2014" name="Genome Biol. Evol.">
        <title>The secreted proteins of Achlya hypogyna and Thraustotheca clavata identify the ancestral oomycete secretome and reveal gene acquisitions by horizontal gene transfer.</title>
        <authorList>
            <person name="Misner I."/>
            <person name="Blouin N."/>
            <person name="Leonard G."/>
            <person name="Richards T.A."/>
            <person name="Lane C.E."/>
        </authorList>
    </citation>
    <scope>NUCLEOTIDE SEQUENCE [LARGE SCALE GENOMIC DNA]</scope>
    <source>
        <strain evidence="12 13">ATCC 34112</strain>
    </source>
</reference>
<dbReference type="InterPro" id="IPR029044">
    <property type="entry name" value="Nucleotide-diphossugar_trans"/>
</dbReference>
<keyword evidence="3" id="KW-1003">Cell membrane</keyword>
<proteinExistence type="predicted"/>
<evidence type="ECO:0000256" key="1">
    <source>
        <dbReference type="ARBA" id="ARBA00004651"/>
    </source>
</evidence>
<sequence length="748" mass="84718">MNRNSIFARIATAISTQPSKQVNTQEAFRLIEQGVNAEHHHQYKEAVDRFVNAGEILESAAQRENEARIKKLLSAKAAEVVGWAEKLLTWIEISPEARPLFPIRCSKGIDITTSSEDSFPVDIKILDENERTTMHYTPVTSVNPSEFTLDGYRLQCVRRHRRPRMLIVITMYNEDASEIEATLRKVSNNVAYLQRNHLPGYEGDEAWQNILVCVVSDGRTKANPSTLAKLKEYGVYDEDTMTIFSKGLATTMHLFEKTLLLSPQPESSAKIWKYHDQVPPLQVVFALKEDNAGKLNSHLWFFNGFCAQVEPTYTVLLDVGTLPTKSALYKLLGAMEVNLQVGGVCGEIAVSQPLPNLTSLIISTQHYEYKISNILDKSTESCFGFISVLPGAFSAYRYKAIQGAPLQAYFKSLTTSMNDLGPFQGNMYLAEDRILCFELLARKNCSWTMMYVKDAIARTDVPTTLVDLINQRRRWLNGSFFAMLYTIFNWGRIFSESHHSFFRGLALMVQYFFMLVQVIFNWFLVGNFYLSVYYVIFYSLERNSLGAVDTTWFYKNYGSLSKDIFNITYALVFVVQIILGMGNKPKHVAITYRTIGWYYMLLVVLTTAASVLTLLHSEKTLAVKEIGLGIAVFGVYFVAAACHCELHHIILSCIQYSLLLPVMINTLNIYSFCNLQDLSWGTKGIDTSHESHSGSSTASGEYKDVLAREKVAQERAKQQANIADAVRRRFDSFRSNLLILWLLSNSVL</sequence>
<dbReference type="SUPFAM" id="SSF53448">
    <property type="entry name" value="Nucleotide-diphospho-sugar transferases"/>
    <property type="match status" value="1"/>
</dbReference>
<dbReference type="PANTHER" id="PTHR22914:SF9">
    <property type="entry name" value="CHITIN SYNTHASE 1"/>
    <property type="match status" value="1"/>
</dbReference>
<feature type="transmembrane region" description="Helical" evidence="10">
    <location>
        <begin position="564"/>
        <end position="583"/>
    </location>
</feature>
<dbReference type="EMBL" id="JNBS01005206">
    <property type="protein sequence ID" value="OQR80535.1"/>
    <property type="molecule type" value="Genomic_DNA"/>
</dbReference>
<dbReference type="GO" id="GO:0071555">
    <property type="term" value="P:cell wall organization"/>
    <property type="evidence" value="ECO:0007669"/>
    <property type="project" value="UniProtKB-KW"/>
</dbReference>
<feature type="domain" description="MIT" evidence="11">
    <location>
        <begin position="25"/>
        <end position="87"/>
    </location>
</feature>
<evidence type="ECO:0000259" key="11">
    <source>
        <dbReference type="Pfam" id="PF04212"/>
    </source>
</evidence>
<keyword evidence="7 10" id="KW-1133">Transmembrane helix</keyword>
<evidence type="ECO:0000256" key="7">
    <source>
        <dbReference type="ARBA" id="ARBA00022989"/>
    </source>
</evidence>
<dbReference type="Pfam" id="PF01644">
    <property type="entry name" value="Chitin_synth_1"/>
    <property type="match status" value="1"/>
</dbReference>
<keyword evidence="13" id="KW-1185">Reference proteome</keyword>
<dbReference type="PANTHER" id="PTHR22914">
    <property type="entry name" value="CHITIN SYNTHASE"/>
    <property type="match status" value="1"/>
</dbReference>
<dbReference type="OrthoDB" id="26569at2759"/>
<keyword evidence="4" id="KW-0328">Glycosyltransferase</keyword>
<feature type="transmembrane region" description="Helical" evidence="10">
    <location>
        <begin position="512"/>
        <end position="536"/>
    </location>
</feature>
<comment type="caution">
    <text evidence="12">The sequence shown here is derived from an EMBL/GenBank/DDBJ whole genome shotgun (WGS) entry which is preliminary data.</text>
</comment>
<comment type="subcellular location">
    <subcellularLocation>
        <location evidence="1">Cell membrane</location>
        <topology evidence="1">Multi-pass membrane protein</topology>
    </subcellularLocation>
</comment>
<dbReference type="EC" id="2.4.1.16" evidence="2"/>
<keyword evidence="5 12" id="KW-0808">Transferase</keyword>
<evidence type="ECO:0000256" key="8">
    <source>
        <dbReference type="ARBA" id="ARBA00023136"/>
    </source>
</evidence>
<dbReference type="STRING" id="74557.A0A1V9Y484"/>
<dbReference type="Gene3D" id="1.20.58.80">
    <property type="entry name" value="Phosphotransferase system, lactose/cellobiose-type IIA subunit"/>
    <property type="match status" value="1"/>
</dbReference>
<feature type="transmembrane region" description="Helical" evidence="10">
    <location>
        <begin position="621"/>
        <end position="642"/>
    </location>
</feature>
<feature type="transmembrane region" description="Helical" evidence="10">
    <location>
        <begin position="595"/>
        <end position="615"/>
    </location>
</feature>
<dbReference type="InterPro" id="IPR036181">
    <property type="entry name" value="MIT_dom_sf"/>
</dbReference>
<name>A0A1V9Y484_9STRA</name>
<evidence type="ECO:0000256" key="4">
    <source>
        <dbReference type="ARBA" id="ARBA00022676"/>
    </source>
</evidence>
<keyword evidence="8 10" id="KW-0472">Membrane</keyword>
<keyword evidence="9" id="KW-0961">Cell wall biogenesis/degradation</keyword>
<evidence type="ECO:0000256" key="6">
    <source>
        <dbReference type="ARBA" id="ARBA00022692"/>
    </source>
</evidence>
<organism evidence="12 13">
    <name type="scientific">Thraustotheca clavata</name>
    <dbReference type="NCBI Taxonomy" id="74557"/>
    <lineage>
        <taxon>Eukaryota</taxon>
        <taxon>Sar</taxon>
        <taxon>Stramenopiles</taxon>
        <taxon>Oomycota</taxon>
        <taxon>Saprolegniomycetes</taxon>
        <taxon>Saprolegniales</taxon>
        <taxon>Achlyaceae</taxon>
        <taxon>Thraustotheca</taxon>
    </lineage>
</organism>
<dbReference type="Proteomes" id="UP000243217">
    <property type="component" value="Unassembled WGS sequence"/>
</dbReference>
<evidence type="ECO:0000256" key="9">
    <source>
        <dbReference type="ARBA" id="ARBA00023316"/>
    </source>
</evidence>
<gene>
    <name evidence="12" type="ORF">THRCLA_11998</name>
</gene>
<dbReference type="AlphaFoldDB" id="A0A1V9Y484"/>
<dbReference type="GO" id="GO:0005886">
    <property type="term" value="C:plasma membrane"/>
    <property type="evidence" value="ECO:0007669"/>
    <property type="project" value="UniProtKB-SubCell"/>
</dbReference>
<evidence type="ECO:0000256" key="2">
    <source>
        <dbReference type="ARBA" id="ARBA00012543"/>
    </source>
</evidence>
<dbReference type="GO" id="GO:0004100">
    <property type="term" value="F:chitin synthase activity"/>
    <property type="evidence" value="ECO:0007669"/>
    <property type="project" value="UniProtKB-EC"/>
</dbReference>
<feature type="non-terminal residue" evidence="12">
    <location>
        <position position="748"/>
    </location>
</feature>
<evidence type="ECO:0000313" key="12">
    <source>
        <dbReference type="EMBL" id="OQR80535.1"/>
    </source>
</evidence>
<dbReference type="Pfam" id="PF04212">
    <property type="entry name" value="MIT"/>
    <property type="match status" value="1"/>
</dbReference>
<accession>A0A1V9Y484</accession>
<evidence type="ECO:0000256" key="5">
    <source>
        <dbReference type="ARBA" id="ARBA00022679"/>
    </source>
</evidence>
<dbReference type="InterPro" id="IPR004835">
    <property type="entry name" value="Chitin_synth"/>
</dbReference>
<keyword evidence="6 10" id="KW-0812">Transmembrane</keyword>
<feature type="transmembrane region" description="Helical" evidence="10">
    <location>
        <begin position="475"/>
        <end position="491"/>
    </location>
</feature>
<evidence type="ECO:0000256" key="10">
    <source>
        <dbReference type="SAM" id="Phobius"/>
    </source>
</evidence>
<dbReference type="SUPFAM" id="SSF116846">
    <property type="entry name" value="MIT domain"/>
    <property type="match status" value="1"/>
</dbReference>
<evidence type="ECO:0000256" key="3">
    <source>
        <dbReference type="ARBA" id="ARBA00022475"/>
    </source>
</evidence>
<protein>
    <recommendedName>
        <fullName evidence="2">chitin synthase</fullName>
        <ecNumber evidence="2">2.4.1.16</ecNumber>
    </recommendedName>
</protein>
<evidence type="ECO:0000313" key="13">
    <source>
        <dbReference type="Proteomes" id="UP000243217"/>
    </source>
</evidence>
<dbReference type="GO" id="GO:0006031">
    <property type="term" value="P:chitin biosynthetic process"/>
    <property type="evidence" value="ECO:0007669"/>
    <property type="project" value="TreeGrafter"/>
</dbReference>
<dbReference type="InterPro" id="IPR007330">
    <property type="entry name" value="MIT_dom"/>
</dbReference>